<reference evidence="1 2" key="1">
    <citation type="submission" date="2018-08" db="EMBL/GenBank/DDBJ databases">
        <title>Genome and evolution of the arbuscular mycorrhizal fungus Diversispora epigaea (formerly Glomus versiforme) and its bacterial endosymbionts.</title>
        <authorList>
            <person name="Sun X."/>
            <person name="Fei Z."/>
            <person name="Harrison M."/>
        </authorList>
    </citation>
    <scope>NUCLEOTIDE SEQUENCE [LARGE SCALE GENOMIC DNA]</scope>
    <source>
        <strain evidence="1 2">IT104</strain>
    </source>
</reference>
<accession>A0A397GDE0</accession>
<organism evidence="1 2">
    <name type="scientific">Diversispora epigaea</name>
    <dbReference type="NCBI Taxonomy" id="1348612"/>
    <lineage>
        <taxon>Eukaryota</taxon>
        <taxon>Fungi</taxon>
        <taxon>Fungi incertae sedis</taxon>
        <taxon>Mucoromycota</taxon>
        <taxon>Glomeromycotina</taxon>
        <taxon>Glomeromycetes</taxon>
        <taxon>Diversisporales</taxon>
        <taxon>Diversisporaceae</taxon>
        <taxon>Diversispora</taxon>
    </lineage>
</organism>
<protein>
    <recommendedName>
        <fullName evidence="3">SAM domain-containing protein</fullName>
    </recommendedName>
</protein>
<evidence type="ECO:0000313" key="2">
    <source>
        <dbReference type="Proteomes" id="UP000266861"/>
    </source>
</evidence>
<dbReference type="Gene3D" id="1.10.150.50">
    <property type="entry name" value="Transcription Factor, Ets-1"/>
    <property type="match status" value="1"/>
</dbReference>
<evidence type="ECO:0008006" key="3">
    <source>
        <dbReference type="Google" id="ProtNLM"/>
    </source>
</evidence>
<dbReference type="EMBL" id="PQFF01000525">
    <property type="protein sequence ID" value="RHZ46110.1"/>
    <property type="molecule type" value="Genomic_DNA"/>
</dbReference>
<dbReference type="AlphaFoldDB" id="A0A397GDE0"/>
<dbReference type="SUPFAM" id="SSF47769">
    <property type="entry name" value="SAM/Pointed domain"/>
    <property type="match status" value="1"/>
</dbReference>
<dbReference type="InterPro" id="IPR013761">
    <property type="entry name" value="SAM/pointed_sf"/>
</dbReference>
<keyword evidence="2" id="KW-1185">Reference proteome</keyword>
<comment type="caution">
    <text evidence="1">The sequence shown here is derived from an EMBL/GenBank/DDBJ whole genome shotgun (WGS) entry which is preliminary data.</text>
</comment>
<gene>
    <name evidence="1" type="ORF">Glove_634g23</name>
</gene>
<name>A0A397GDE0_9GLOM</name>
<sequence>MYNCSILKTLTYSPCKFAFRSFSQITTNLKVLPSVVTVEKWERDELLNYLQSVKNELKLDDDDIDIIEKQKVVGSDFLDLSEDELGKWGMSGGPAKRILKHVQKFPKKLKSFSAYRTNADIKDVLDKYRTNDIRNLSRFKPGKLAI</sequence>
<dbReference type="OrthoDB" id="2411216at2759"/>
<evidence type="ECO:0000313" key="1">
    <source>
        <dbReference type="EMBL" id="RHZ46110.1"/>
    </source>
</evidence>
<dbReference type="Proteomes" id="UP000266861">
    <property type="component" value="Unassembled WGS sequence"/>
</dbReference>
<proteinExistence type="predicted"/>